<dbReference type="Pfam" id="PF00072">
    <property type="entry name" value="Response_reg"/>
    <property type="match status" value="1"/>
</dbReference>
<evidence type="ECO:0000256" key="1">
    <source>
        <dbReference type="ARBA" id="ARBA00022553"/>
    </source>
</evidence>
<name>A0A1C4CNB9_9BACT</name>
<dbReference type="SUPFAM" id="SSF52172">
    <property type="entry name" value="CheY-like"/>
    <property type="match status" value="1"/>
</dbReference>
<evidence type="ECO:0000259" key="3">
    <source>
        <dbReference type="PROSITE" id="PS50110"/>
    </source>
</evidence>
<dbReference type="CDD" id="cd00156">
    <property type="entry name" value="REC"/>
    <property type="match status" value="1"/>
</dbReference>
<feature type="domain" description="Response regulatory" evidence="3">
    <location>
        <begin position="8"/>
        <end position="122"/>
    </location>
</feature>
<feature type="modified residue" description="4-aspartylphosphate" evidence="2">
    <location>
        <position position="57"/>
    </location>
</feature>
<dbReference type="PROSITE" id="PS50110">
    <property type="entry name" value="RESPONSE_REGULATORY"/>
    <property type="match status" value="1"/>
</dbReference>
<dbReference type="PANTHER" id="PTHR44591">
    <property type="entry name" value="STRESS RESPONSE REGULATOR PROTEIN 1"/>
    <property type="match status" value="1"/>
</dbReference>
<dbReference type="InterPro" id="IPR001789">
    <property type="entry name" value="Sig_transdc_resp-reg_receiver"/>
</dbReference>
<sequence length="142" mass="16378">MVDKFKRKIFLVDDDSFSLTMYTAFLDAQGYKNIMGFSSGEAVLEMLKEEPDIILLDHQPGVLTGLEILEKIKRYDPNIYVVFISGRYDKKMGIEAVKGGAFDYITKEAALMPKILEVMNRIFTVQDYLIRIHPKPSRFFLI</sequence>
<dbReference type="STRING" id="1335309.GA0116948_104214"/>
<accession>A0A1C4CNB9</accession>
<reference evidence="4 5" key="1">
    <citation type="submission" date="2016-08" db="EMBL/GenBank/DDBJ databases">
        <authorList>
            <person name="Seilhamer J.J."/>
        </authorList>
    </citation>
    <scope>NUCLEOTIDE SEQUENCE [LARGE SCALE GENOMIC DNA]</scope>
    <source>
        <strain evidence="4 5">A37T2</strain>
    </source>
</reference>
<dbReference type="PANTHER" id="PTHR44591:SF3">
    <property type="entry name" value="RESPONSE REGULATORY DOMAIN-CONTAINING PROTEIN"/>
    <property type="match status" value="1"/>
</dbReference>
<keyword evidence="5" id="KW-1185">Reference proteome</keyword>
<dbReference type="Gene3D" id="3.40.50.2300">
    <property type="match status" value="1"/>
</dbReference>
<dbReference type="SMART" id="SM00448">
    <property type="entry name" value="REC"/>
    <property type="match status" value="1"/>
</dbReference>
<dbReference type="AlphaFoldDB" id="A0A1C4CNB9"/>
<dbReference type="RefSeq" id="WP_165798366.1">
    <property type="nucleotide sequence ID" value="NZ_FMAR01000004.1"/>
</dbReference>
<dbReference type="EMBL" id="FMAR01000004">
    <property type="protein sequence ID" value="SCC20588.1"/>
    <property type="molecule type" value="Genomic_DNA"/>
</dbReference>
<proteinExistence type="predicted"/>
<protein>
    <submittedName>
        <fullName evidence="4">Polysaccharide export outer membrane protein</fullName>
    </submittedName>
</protein>
<evidence type="ECO:0000256" key="2">
    <source>
        <dbReference type="PROSITE-ProRule" id="PRU00169"/>
    </source>
</evidence>
<dbReference type="InterPro" id="IPR011006">
    <property type="entry name" value="CheY-like_superfamily"/>
</dbReference>
<dbReference type="Proteomes" id="UP000242818">
    <property type="component" value="Unassembled WGS sequence"/>
</dbReference>
<evidence type="ECO:0000313" key="5">
    <source>
        <dbReference type="Proteomes" id="UP000242818"/>
    </source>
</evidence>
<gene>
    <name evidence="4" type="ORF">GA0116948_104214</name>
</gene>
<dbReference type="InterPro" id="IPR050595">
    <property type="entry name" value="Bact_response_regulator"/>
</dbReference>
<dbReference type="GO" id="GO:0000160">
    <property type="term" value="P:phosphorelay signal transduction system"/>
    <property type="evidence" value="ECO:0007669"/>
    <property type="project" value="InterPro"/>
</dbReference>
<evidence type="ECO:0000313" key="4">
    <source>
        <dbReference type="EMBL" id="SCC20588.1"/>
    </source>
</evidence>
<organism evidence="4 5">
    <name type="scientific">Chitinophaga costaii</name>
    <dbReference type="NCBI Taxonomy" id="1335309"/>
    <lineage>
        <taxon>Bacteria</taxon>
        <taxon>Pseudomonadati</taxon>
        <taxon>Bacteroidota</taxon>
        <taxon>Chitinophagia</taxon>
        <taxon>Chitinophagales</taxon>
        <taxon>Chitinophagaceae</taxon>
        <taxon>Chitinophaga</taxon>
    </lineage>
</organism>
<keyword evidence="1 2" id="KW-0597">Phosphoprotein</keyword>